<keyword evidence="2" id="KW-0808">Transferase</keyword>
<name>A0A919CM91_9GAMM</name>
<dbReference type="AlphaFoldDB" id="A0A919CM91"/>
<sequence length="240" mass="26239">MARIIKPSSAIIGFGIREGMLTLVDKILRRPSRARQVLSYVRQNVTPNDPGALLAAMDRFARDQRFLMNVGDVKGRILLDQLRASGAGNVLELGTYCGYSAILMASQLKDGGHVDSLELNADNAAVARELIEYAGLTDKVTVHEGAAAALIPTLTKTYQMVFIDHWKDQYLPDLKVIEDSGVTVVGSVIVADNVGMFDAGGYLSHVRECGRYQNSHYDAHMEYSDTIYDAIEVSVVKDSA</sequence>
<dbReference type="FunFam" id="3.40.50.150:FF:000054">
    <property type="entry name" value="Catechol O-methyltransferase"/>
    <property type="match status" value="1"/>
</dbReference>
<proteinExistence type="predicted"/>
<dbReference type="InterPro" id="IPR002935">
    <property type="entry name" value="SAM_O-MeTrfase"/>
</dbReference>
<evidence type="ECO:0000313" key="4">
    <source>
        <dbReference type="EMBL" id="GHD35461.1"/>
    </source>
</evidence>
<dbReference type="SUPFAM" id="SSF53335">
    <property type="entry name" value="S-adenosyl-L-methionine-dependent methyltransferases"/>
    <property type="match status" value="1"/>
</dbReference>
<dbReference type="GO" id="GO:0008171">
    <property type="term" value="F:O-methyltransferase activity"/>
    <property type="evidence" value="ECO:0007669"/>
    <property type="project" value="InterPro"/>
</dbReference>
<reference evidence="4" key="1">
    <citation type="journal article" date="2014" name="Int. J. Syst. Evol. Microbiol.">
        <title>Complete genome sequence of Corynebacterium casei LMG S-19264T (=DSM 44701T), isolated from a smear-ripened cheese.</title>
        <authorList>
            <consortium name="US DOE Joint Genome Institute (JGI-PGF)"/>
            <person name="Walter F."/>
            <person name="Albersmeier A."/>
            <person name="Kalinowski J."/>
            <person name="Ruckert C."/>
        </authorList>
    </citation>
    <scope>NUCLEOTIDE SEQUENCE</scope>
    <source>
        <strain evidence="4">KCTC 23430</strain>
    </source>
</reference>
<evidence type="ECO:0000313" key="5">
    <source>
        <dbReference type="Proteomes" id="UP000644693"/>
    </source>
</evidence>
<organism evidence="4 5">
    <name type="scientific">Parahalioglobus pacificus</name>
    <dbReference type="NCBI Taxonomy" id="930806"/>
    <lineage>
        <taxon>Bacteria</taxon>
        <taxon>Pseudomonadati</taxon>
        <taxon>Pseudomonadota</taxon>
        <taxon>Gammaproteobacteria</taxon>
        <taxon>Cellvibrionales</taxon>
        <taxon>Halieaceae</taxon>
        <taxon>Parahalioglobus</taxon>
    </lineage>
</organism>
<dbReference type="Gene3D" id="3.40.50.150">
    <property type="entry name" value="Vaccinia Virus protein VP39"/>
    <property type="match status" value="1"/>
</dbReference>
<dbReference type="PANTHER" id="PTHR43836:SF2">
    <property type="entry name" value="CATECHOL O-METHYLTRANSFERASE 1-RELATED"/>
    <property type="match status" value="1"/>
</dbReference>
<dbReference type="PROSITE" id="PS51682">
    <property type="entry name" value="SAM_OMT_I"/>
    <property type="match status" value="1"/>
</dbReference>
<keyword evidence="5" id="KW-1185">Reference proteome</keyword>
<dbReference type="SMR" id="A0A919CM91"/>
<dbReference type="RefSeq" id="WP_189477889.1">
    <property type="nucleotide sequence ID" value="NZ_BMYM01000002.1"/>
</dbReference>
<evidence type="ECO:0000256" key="2">
    <source>
        <dbReference type="ARBA" id="ARBA00022679"/>
    </source>
</evidence>
<gene>
    <name evidence="4" type="ORF">GCM10007053_22400</name>
</gene>
<dbReference type="Proteomes" id="UP000644693">
    <property type="component" value="Unassembled WGS sequence"/>
</dbReference>
<comment type="caution">
    <text evidence="4">The sequence shown here is derived from an EMBL/GenBank/DDBJ whole genome shotgun (WGS) entry which is preliminary data.</text>
</comment>
<dbReference type="PANTHER" id="PTHR43836">
    <property type="entry name" value="CATECHOL O-METHYLTRANSFERASE 1-RELATED"/>
    <property type="match status" value="1"/>
</dbReference>
<dbReference type="GO" id="GO:0032259">
    <property type="term" value="P:methylation"/>
    <property type="evidence" value="ECO:0007669"/>
    <property type="project" value="UniProtKB-KW"/>
</dbReference>
<dbReference type="InterPro" id="IPR029063">
    <property type="entry name" value="SAM-dependent_MTases_sf"/>
</dbReference>
<protein>
    <submittedName>
        <fullName evidence="4">Catechol-o-methyltransferase</fullName>
    </submittedName>
</protein>
<accession>A0A919CM91</accession>
<reference evidence="4" key="2">
    <citation type="submission" date="2020-09" db="EMBL/GenBank/DDBJ databases">
        <authorList>
            <person name="Sun Q."/>
            <person name="Kim S."/>
        </authorList>
    </citation>
    <scope>NUCLEOTIDE SEQUENCE</scope>
    <source>
        <strain evidence="4">KCTC 23430</strain>
    </source>
</reference>
<dbReference type="Pfam" id="PF01596">
    <property type="entry name" value="Methyltransf_3"/>
    <property type="match status" value="1"/>
</dbReference>
<keyword evidence="3" id="KW-0949">S-adenosyl-L-methionine</keyword>
<evidence type="ECO:0000256" key="1">
    <source>
        <dbReference type="ARBA" id="ARBA00022603"/>
    </source>
</evidence>
<keyword evidence="1" id="KW-0489">Methyltransferase</keyword>
<dbReference type="EMBL" id="BMYM01000002">
    <property type="protein sequence ID" value="GHD35461.1"/>
    <property type="molecule type" value="Genomic_DNA"/>
</dbReference>
<dbReference type="CDD" id="cd02440">
    <property type="entry name" value="AdoMet_MTases"/>
    <property type="match status" value="1"/>
</dbReference>
<evidence type="ECO:0000256" key="3">
    <source>
        <dbReference type="ARBA" id="ARBA00022691"/>
    </source>
</evidence>